<proteinExistence type="predicted"/>
<dbReference type="Proteomes" id="UP001196413">
    <property type="component" value="Unassembled WGS sequence"/>
</dbReference>
<comment type="caution">
    <text evidence="1">The sequence shown here is derived from an EMBL/GenBank/DDBJ whole genome shotgun (WGS) entry which is preliminary data.</text>
</comment>
<dbReference type="EMBL" id="JAHQIW010003887">
    <property type="protein sequence ID" value="KAJ1360503.1"/>
    <property type="molecule type" value="Genomic_DNA"/>
</dbReference>
<evidence type="ECO:0000313" key="1">
    <source>
        <dbReference type="EMBL" id="KAJ1360503.1"/>
    </source>
</evidence>
<reference evidence="1" key="1">
    <citation type="submission" date="2021-06" db="EMBL/GenBank/DDBJ databases">
        <title>Parelaphostrongylus tenuis whole genome reference sequence.</title>
        <authorList>
            <person name="Garwood T.J."/>
            <person name="Larsen P.A."/>
            <person name="Fountain-Jones N.M."/>
            <person name="Garbe J.R."/>
            <person name="Macchietto M.G."/>
            <person name="Kania S.A."/>
            <person name="Gerhold R.W."/>
            <person name="Richards J.E."/>
            <person name="Wolf T.M."/>
        </authorList>
    </citation>
    <scope>NUCLEOTIDE SEQUENCE</scope>
    <source>
        <strain evidence="1">MNPRO001-30</strain>
        <tissue evidence="1">Meninges</tissue>
    </source>
</reference>
<sequence length="84" mass="9415">MRKSSEETSCESCRRVKILQERLKAEWNGNHSSSIEAKKYEYSMLLLTCPAKEARANRNVFDAGGLAVGQEVGAGESKKPKRRI</sequence>
<name>A0AAD5MPL7_PARTN</name>
<evidence type="ECO:0000313" key="2">
    <source>
        <dbReference type="Proteomes" id="UP001196413"/>
    </source>
</evidence>
<dbReference type="AlphaFoldDB" id="A0AAD5MPL7"/>
<gene>
    <name evidence="1" type="ORF">KIN20_019494</name>
</gene>
<accession>A0AAD5MPL7</accession>
<organism evidence="1 2">
    <name type="scientific">Parelaphostrongylus tenuis</name>
    <name type="common">Meningeal worm</name>
    <dbReference type="NCBI Taxonomy" id="148309"/>
    <lineage>
        <taxon>Eukaryota</taxon>
        <taxon>Metazoa</taxon>
        <taxon>Ecdysozoa</taxon>
        <taxon>Nematoda</taxon>
        <taxon>Chromadorea</taxon>
        <taxon>Rhabditida</taxon>
        <taxon>Rhabditina</taxon>
        <taxon>Rhabditomorpha</taxon>
        <taxon>Strongyloidea</taxon>
        <taxon>Metastrongylidae</taxon>
        <taxon>Parelaphostrongylus</taxon>
    </lineage>
</organism>
<protein>
    <submittedName>
        <fullName evidence="1">Uncharacterized protein</fullName>
    </submittedName>
</protein>
<keyword evidence="2" id="KW-1185">Reference proteome</keyword>